<gene>
    <name evidence="1" type="ORF">SAMN02927903_03124</name>
</gene>
<name>A0A1G5K8X8_9FLAO</name>
<organism evidence="1 2">
    <name type="scientific">Flavobacterium caeni</name>
    <dbReference type="NCBI Taxonomy" id="490189"/>
    <lineage>
        <taxon>Bacteria</taxon>
        <taxon>Pseudomonadati</taxon>
        <taxon>Bacteroidota</taxon>
        <taxon>Flavobacteriia</taxon>
        <taxon>Flavobacteriales</taxon>
        <taxon>Flavobacteriaceae</taxon>
        <taxon>Flavobacterium</taxon>
    </lineage>
</organism>
<evidence type="ECO:0000313" key="2">
    <source>
        <dbReference type="Proteomes" id="UP000199354"/>
    </source>
</evidence>
<evidence type="ECO:0000313" key="1">
    <source>
        <dbReference type="EMBL" id="SCY96389.1"/>
    </source>
</evidence>
<accession>A0A1G5K8X8</accession>
<dbReference type="RefSeq" id="WP_091146578.1">
    <property type="nucleotide sequence ID" value="NZ_FMVF01000021.1"/>
</dbReference>
<keyword evidence="2" id="KW-1185">Reference proteome</keyword>
<proteinExistence type="predicted"/>
<dbReference type="InterPro" id="IPR018534">
    <property type="entry name" value="Tet_reg_excision_RteC"/>
</dbReference>
<dbReference type="Pfam" id="PF09357">
    <property type="entry name" value="RteC"/>
    <property type="match status" value="1"/>
</dbReference>
<reference evidence="1 2" key="1">
    <citation type="submission" date="2016-10" db="EMBL/GenBank/DDBJ databases">
        <authorList>
            <person name="de Groot N.N."/>
        </authorList>
    </citation>
    <scope>NUCLEOTIDE SEQUENCE [LARGE SCALE GENOMIC DNA]</scope>
    <source>
        <strain evidence="1 2">CGMCC 1.7031</strain>
    </source>
</reference>
<dbReference type="OrthoDB" id="790983at2"/>
<protein>
    <submittedName>
        <fullName evidence="1">RteC protein</fullName>
    </submittedName>
</protein>
<dbReference type="AlphaFoldDB" id="A0A1G5K8X8"/>
<dbReference type="STRING" id="490189.SAMN02927903_03124"/>
<sequence>MKNYSQTLLSELNRQLELVHAEHEEPIKYAEHAIKILISILEQLKTFIIKYEFPGKEDEIDFFKHIKPQFVYKLIYYNEIYNIETNTPYGGEKILRKFYNTELEKLKMYFDENLDFYRYYRTGNTCLDKKYFLRGKHDIRLTLDSFYFQADHRFTTSHDFKVAQIMANDLIQVFLEGEIHKLEKRAIPISVNDMNANKQKWTGSKVALVELIYALHAEGVFNNGASDLKDVAEFFESALNVELGQFHRVFLEMRLRKSDRTKFLNSLRETLVRRMDEVDEV</sequence>
<dbReference type="Proteomes" id="UP000199354">
    <property type="component" value="Unassembled WGS sequence"/>
</dbReference>
<dbReference type="EMBL" id="FMVF01000021">
    <property type="protein sequence ID" value="SCY96389.1"/>
    <property type="molecule type" value="Genomic_DNA"/>
</dbReference>